<protein>
    <submittedName>
        <fullName evidence="3">Transposase</fullName>
    </submittedName>
</protein>
<dbReference type="InterPro" id="IPR036397">
    <property type="entry name" value="RNaseH_sf"/>
</dbReference>
<evidence type="ECO:0000259" key="2">
    <source>
        <dbReference type="PROSITE" id="PS50994"/>
    </source>
</evidence>
<evidence type="ECO:0000313" key="4">
    <source>
        <dbReference type="Proteomes" id="UP000555103"/>
    </source>
</evidence>
<proteinExistence type="inferred from homology"/>
<dbReference type="AlphaFoldDB" id="A0A840CSG7"/>
<dbReference type="EMBL" id="JACIEP010000039">
    <property type="protein sequence ID" value="MBB4038366.1"/>
    <property type="molecule type" value="Genomic_DNA"/>
</dbReference>
<dbReference type="InterPro" id="IPR012337">
    <property type="entry name" value="RNaseH-like_sf"/>
</dbReference>
<gene>
    <name evidence="3" type="ORF">GGR21_004305</name>
</gene>
<accession>A0A840CSG7</accession>
<name>A0A840CSG7_9BACT</name>
<dbReference type="InterPro" id="IPR036388">
    <property type="entry name" value="WH-like_DNA-bd_sf"/>
</dbReference>
<dbReference type="NCBIfam" id="NF033546">
    <property type="entry name" value="transpos_IS21"/>
    <property type="match status" value="1"/>
</dbReference>
<dbReference type="RefSeq" id="WP_246348149.1">
    <property type="nucleotide sequence ID" value="NZ_JACIEP010000039.1"/>
</dbReference>
<sequence>MITMVEKQTIIHMYRTVGYSKRAIARQLDISRKTVHKIICEYEAALSCPDPEASLESVLTTQPRYNSSRRGPRVIVGSLKDLIDDCLEKNARKRAMGLKKQCMRGKDIYELLIDKGFQVSYTGVCKYIASACMVKKEDKSQEAFIRGYYPPGESCEFDWGEVKLYLNGKLHRLQLAVFTLSHSNGRYAWLFHHQDQLAFMESHRNFFRQINGVPHIMVYDNMRVAVIKKFAGEEKKPTQTLLRMSNFYRYHYRFCNARAGWEKGHVERSVEYVRRKAFSINLHYTSLADAQSHLLSICEKINSRSGSPSTINKVEELAADLAALRPYTNEMGCFLMAEYKVDKWSTICMNCSHYSVPDTLVGKTVTVKMYSEKLVVLFGNDKVAVHERIYSREKGWSIKLEHYINTLLRKPGALNTSLALKQMPVKIQALFNKHFTDKARDFVFLLQYARDNNFSDNDIIEAYSSLKERGLRSISADQIKAMMHTNNEPQGMPDEPIYLDESHKSGSALIEDGAMRILMDLSRIMDTENNIKITTKN</sequence>
<dbReference type="SUPFAM" id="SSF53098">
    <property type="entry name" value="Ribonuclease H-like"/>
    <property type="match status" value="1"/>
</dbReference>
<dbReference type="SUPFAM" id="SSF46689">
    <property type="entry name" value="Homeodomain-like"/>
    <property type="match status" value="1"/>
</dbReference>
<dbReference type="Gene3D" id="3.30.420.10">
    <property type="entry name" value="Ribonuclease H-like superfamily/Ribonuclease H"/>
    <property type="match status" value="1"/>
</dbReference>
<organism evidence="3 4">
    <name type="scientific">Dysgonomonas hofstadii</name>
    <dbReference type="NCBI Taxonomy" id="637886"/>
    <lineage>
        <taxon>Bacteria</taxon>
        <taxon>Pseudomonadati</taxon>
        <taxon>Bacteroidota</taxon>
        <taxon>Bacteroidia</taxon>
        <taxon>Bacteroidales</taxon>
        <taxon>Dysgonomonadaceae</taxon>
        <taxon>Dysgonomonas</taxon>
    </lineage>
</organism>
<dbReference type="InterPro" id="IPR054353">
    <property type="entry name" value="IstA-like_C"/>
</dbReference>
<dbReference type="PROSITE" id="PS50994">
    <property type="entry name" value="INTEGRASE"/>
    <property type="match status" value="1"/>
</dbReference>
<dbReference type="Gene3D" id="1.10.10.10">
    <property type="entry name" value="Winged helix-like DNA-binding domain superfamily/Winged helix DNA-binding domain"/>
    <property type="match status" value="1"/>
</dbReference>
<dbReference type="Pfam" id="PF13384">
    <property type="entry name" value="HTH_23"/>
    <property type="match status" value="1"/>
</dbReference>
<feature type="domain" description="Integrase catalytic" evidence="2">
    <location>
        <begin position="146"/>
        <end position="323"/>
    </location>
</feature>
<reference evidence="3 4" key="1">
    <citation type="submission" date="2020-08" db="EMBL/GenBank/DDBJ databases">
        <title>Genomic Encyclopedia of Type Strains, Phase IV (KMG-IV): sequencing the most valuable type-strain genomes for metagenomic binning, comparative biology and taxonomic classification.</title>
        <authorList>
            <person name="Goeker M."/>
        </authorList>
    </citation>
    <scope>NUCLEOTIDE SEQUENCE [LARGE SCALE GENOMIC DNA]</scope>
    <source>
        <strain evidence="3 4">DSM 104969</strain>
    </source>
</reference>
<evidence type="ECO:0000313" key="3">
    <source>
        <dbReference type="EMBL" id="MBB4038366.1"/>
    </source>
</evidence>
<dbReference type="GO" id="GO:0003676">
    <property type="term" value="F:nucleic acid binding"/>
    <property type="evidence" value="ECO:0007669"/>
    <property type="project" value="InterPro"/>
</dbReference>
<dbReference type="PANTHER" id="PTHR35004">
    <property type="entry name" value="TRANSPOSASE RV3428C-RELATED"/>
    <property type="match status" value="1"/>
</dbReference>
<dbReference type="InterPro" id="IPR009057">
    <property type="entry name" value="Homeodomain-like_sf"/>
</dbReference>
<comment type="caution">
    <text evidence="3">The sequence shown here is derived from an EMBL/GenBank/DDBJ whole genome shotgun (WGS) entry which is preliminary data.</text>
</comment>
<dbReference type="GO" id="GO:0015074">
    <property type="term" value="P:DNA integration"/>
    <property type="evidence" value="ECO:0007669"/>
    <property type="project" value="InterPro"/>
</dbReference>
<dbReference type="PANTHER" id="PTHR35004:SF7">
    <property type="entry name" value="INTEGRASE PROTEIN"/>
    <property type="match status" value="1"/>
</dbReference>
<evidence type="ECO:0000256" key="1">
    <source>
        <dbReference type="ARBA" id="ARBA00009277"/>
    </source>
</evidence>
<comment type="similarity">
    <text evidence="1">Belongs to the transposase IS21/IS408/IS1162 family.</text>
</comment>
<keyword evidence="4" id="KW-1185">Reference proteome</keyword>
<dbReference type="InterPro" id="IPR001584">
    <property type="entry name" value="Integrase_cat-core"/>
</dbReference>
<dbReference type="Proteomes" id="UP000555103">
    <property type="component" value="Unassembled WGS sequence"/>
</dbReference>
<dbReference type="Pfam" id="PF22483">
    <property type="entry name" value="Mu-transpos_C_2"/>
    <property type="match status" value="1"/>
</dbReference>